<keyword evidence="2 7" id="KW-0813">Transport</keyword>
<feature type="transmembrane region" description="Helical" evidence="7">
    <location>
        <begin position="292"/>
        <end position="312"/>
    </location>
</feature>
<feature type="transmembrane region" description="Helical" evidence="7">
    <location>
        <begin position="116"/>
        <end position="136"/>
    </location>
</feature>
<dbReference type="InterPro" id="IPR051393">
    <property type="entry name" value="ABC_transporter_permease"/>
</dbReference>
<feature type="domain" description="ABC transmembrane type-1" evidence="8">
    <location>
        <begin position="78"/>
        <end position="304"/>
    </location>
</feature>
<protein>
    <submittedName>
        <fullName evidence="9">Binding-protein-dependent transport systems inner membrane component</fullName>
    </submittedName>
</protein>
<evidence type="ECO:0000256" key="4">
    <source>
        <dbReference type="ARBA" id="ARBA00022692"/>
    </source>
</evidence>
<sequence length="319" mass="36278">MNTHIPKSKLAREETRWGLIFISPWIIGFLIFYFIPMIASFGFSLYDFNLATPEQAKFIGFANWKRFFFDDPEALPAIIKTFKFGLISVPIGLITSFFLAMLLNSEHLLGKNLFRTLFYMPTMIPLVAGVLLWRGVLDDFGWVNQILEHYLGIKAVGVQGIRWLHNPQIIYFTYALIGLWGIGNTVLIFLAGLQQVPTELYEASYVDGAGWWSRLFNITLPMVSPVIFYNTVVGLIVLMQYFLVPYILVSPNAGAAAYPGYPDGATNFIMVYFYLQGFSFFNMGYGATIAWIMFLVGLILTMGLFGTARYWVYYAGDKQ</sequence>
<feature type="transmembrane region" description="Helical" evidence="7">
    <location>
        <begin position="268"/>
        <end position="285"/>
    </location>
</feature>
<evidence type="ECO:0000256" key="6">
    <source>
        <dbReference type="ARBA" id="ARBA00023136"/>
    </source>
</evidence>
<dbReference type="GO" id="GO:0055085">
    <property type="term" value="P:transmembrane transport"/>
    <property type="evidence" value="ECO:0007669"/>
    <property type="project" value="InterPro"/>
</dbReference>
<dbReference type="CDD" id="cd06261">
    <property type="entry name" value="TM_PBP2"/>
    <property type="match status" value="1"/>
</dbReference>
<evidence type="ECO:0000256" key="5">
    <source>
        <dbReference type="ARBA" id="ARBA00022989"/>
    </source>
</evidence>
<gene>
    <name evidence="9" type="ORF">U14_01158</name>
</gene>
<dbReference type="InterPro" id="IPR035906">
    <property type="entry name" value="MetI-like_sf"/>
</dbReference>
<reference evidence="9" key="1">
    <citation type="journal article" date="2015" name="PeerJ">
        <title>First genomic representation of candidate bacterial phylum KSB3 points to enhanced environmental sensing as a trigger of wastewater bulking.</title>
        <authorList>
            <person name="Sekiguchi Y."/>
            <person name="Ohashi A."/>
            <person name="Parks D.H."/>
            <person name="Yamauchi T."/>
            <person name="Tyson G.W."/>
            <person name="Hugenholtz P."/>
        </authorList>
    </citation>
    <scope>NUCLEOTIDE SEQUENCE [LARGE SCALE GENOMIC DNA]</scope>
</reference>
<feature type="transmembrane region" description="Helical" evidence="7">
    <location>
        <begin position="169"/>
        <end position="193"/>
    </location>
</feature>
<feature type="transmembrane region" description="Helical" evidence="7">
    <location>
        <begin position="226"/>
        <end position="248"/>
    </location>
</feature>
<dbReference type="InterPro" id="IPR000515">
    <property type="entry name" value="MetI-like"/>
</dbReference>
<evidence type="ECO:0000313" key="9">
    <source>
        <dbReference type="EMBL" id="GAK49934.1"/>
    </source>
</evidence>
<feature type="transmembrane region" description="Helical" evidence="7">
    <location>
        <begin position="21"/>
        <end position="43"/>
    </location>
</feature>
<dbReference type="PANTHER" id="PTHR30193:SF1">
    <property type="entry name" value="ABC TRANSPORTER PERMEASE PROTEIN YESP-RELATED"/>
    <property type="match status" value="1"/>
</dbReference>
<organism evidence="9">
    <name type="scientific">Candidatus Moduliflexus flocculans</name>
    <dbReference type="NCBI Taxonomy" id="1499966"/>
    <lineage>
        <taxon>Bacteria</taxon>
        <taxon>Candidatus Moduliflexota</taxon>
        <taxon>Candidatus Moduliflexia</taxon>
        <taxon>Candidatus Moduliflexales</taxon>
        <taxon>Candidatus Moduliflexaceae</taxon>
    </lineage>
</organism>
<dbReference type="AlphaFoldDB" id="A0A0S6VYD2"/>
<keyword evidence="10" id="KW-1185">Reference proteome</keyword>
<comment type="similarity">
    <text evidence="7">Belongs to the binding-protein-dependent transport system permease family.</text>
</comment>
<comment type="subcellular location">
    <subcellularLocation>
        <location evidence="1 7">Cell membrane</location>
        <topology evidence="1 7">Multi-pass membrane protein</topology>
    </subcellularLocation>
</comment>
<dbReference type="HOGENOM" id="CLU_016047_0_2_0"/>
<keyword evidence="5 7" id="KW-1133">Transmembrane helix</keyword>
<dbReference type="Gene3D" id="1.10.3720.10">
    <property type="entry name" value="MetI-like"/>
    <property type="match status" value="1"/>
</dbReference>
<dbReference type="GO" id="GO:0005886">
    <property type="term" value="C:plasma membrane"/>
    <property type="evidence" value="ECO:0007669"/>
    <property type="project" value="UniProtKB-SubCell"/>
</dbReference>
<keyword evidence="4 7" id="KW-0812">Transmembrane</keyword>
<evidence type="ECO:0000256" key="1">
    <source>
        <dbReference type="ARBA" id="ARBA00004651"/>
    </source>
</evidence>
<evidence type="ECO:0000256" key="3">
    <source>
        <dbReference type="ARBA" id="ARBA00022475"/>
    </source>
</evidence>
<dbReference type="Pfam" id="PF00528">
    <property type="entry name" value="BPD_transp_1"/>
    <property type="match status" value="1"/>
</dbReference>
<evidence type="ECO:0000256" key="2">
    <source>
        <dbReference type="ARBA" id="ARBA00022448"/>
    </source>
</evidence>
<dbReference type="SUPFAM" id="SSF161098">
    <property type="entry name" value="MetI-like"/>
    <property type="match status" value="1"/>
</dbReference>
<dbReference type="Proteomes" id="UP000030700">
    <property type="component" value="Unassembled WGS sequence"/>
</dbReference>
<dbReference type="PANTHER" id="PTHR30193">
    <property type="entry name" value="ABC TRANSPORTER PERMEASE PROTEIN"/>
    <property type="match status" value="1"/>
</dbReference>
<accession>A0A0S6VYD2</accession>
<evidence type="ECO:0000259" key="8">
    <source>
        <dbReference type="PROSITE" id="PS50928"/>
    </source>
</evidence>
<keyword evidence="6 7" id="KW-0472">Membrane</keyword>
<evidence type="ECO:0000256" key="7">
    <source>
        <dbReference type="RuleBase" id="RU363032"/>
    </source>
</evidence>
<keyword evidence="3" id="KW-1003">Cell membrane</keyword>
<feature type="transmembrane region" description="Helical" evidence="7">
    <location>
        <begin position="84"/>
        <end position="104"/>
    </location>
</feature>
<evidence type="ECO:0000313" key="10">
    <source>
        <dbReference type="Proteomes" id="UP000030700"/>
    </source>
</evidence>
<name>A0A0S6VYD2_9BACT</name>
<dbReference type="EMBL" id="DF820455">
    <property type="protein sequence ID" value="GAK49934.1"/>
    <property type="molecule type" value="Genomic_DNA"/>
</dbReference>
<dbReference type="STRING" id="1499966.U14_01158"/>
<dbReference type="PROSITE" id="PS50928">
    <property type="entry name" value="ABC_TM1"/>
    <property type="match status" value="1"/>
</dbReference>
<proteinExistence type="inferred from homology"/>